<accession>A0ABV3E6M8</accession>
<feature type="region of interest" description="Disordered" evidence="1">
    <location>
        <begin position="75"/>
        <end position="105"/>
    </location>
</feature>
<dbReference type="RefSeq" id="WP_359980507.1">
    <property type="nucleotide sequence ID" value="NZ_JBEZLS010000009.1"/>
</dbReference>
<comment type="caution">
    <text evidence="2">The sequence shown here is derived from an EMBL/GenBank/DDBJ whole genome shotgun (WGS) entry which is preliminary data.</text>
</comment>
<reference evidence="2 3" key="1">
    <citation type="submission" date="2024-06" db="EMBL/GenBank/DDBJ databases">
        <title>The Natural Products Discovery Center: Release of the First 8490 Sequenced Strains for Exploring Actinobacteria Biosynthetic Diversity.</title>
        <authorList>
            <person name="Kalkreuter E."/>
            <person name="Kautsar S.A."/>
            <person name="Yang D."/>
            <person name="Bader C.D."/>
            <person name="Teijaro C.N."/>
            <person name="Fluegel L."/>
            <person name="Davis C.M."/>
            <person name="Simpson J.R."/>
            <person name="Lauterbach L."/>
            <person name="Steele A.D."/>
            <person name="Gui C."/>
            <person name="Meng S."/>
            <person name="Li G."/>
            <person name="Viehrig K."/>
            <person name="Ye F."/>
            <person name="Su P."/>
            <person name="Kiefer A.F."/>
            <person name="Nichols A."/>
            <person name="Cepeda A.J."/>
            <person name="Yan W."/>
            <person name="Fan B."/>
            <person name="Jiang Y."/>
            <person name="Adhikari A."/>
            <person name="Zheng C.-J."/>
            <person name="Schuster L."/>
            <person name="Cowan T.M."/>
            <person name="Smanski M.J."/>
            <person name="Chevrette M.G."/>
            <person name="De Carvalho L.P.S."/>
            <person name="Shen B."/>
        </authorList>
    </citation>
    <scope>NUCLEOTIDE SEQUENCE [LARGE SCALE GENOMIC DNA]</scope>
    <source>
        <strain evidence="2 3">NPDC048274</strain>
    </source>
</reference>
<keyword evidence="3" id="KW-1185">Reference proteome</keyword>
<dbReference type="EMBL" id="JBEZLS010000009">
    <property type="protein sequence ID" value="MEU9352287.1"/>
    <property type="molecule type" value="Genomic_DNA"/>
</dbReference>
<sequence>MTVRQAKAGEQVGTLRHTDIFGGVCDDALTLKQVTKERLVTVSAGAKSNRDVCNQAPHTVTLTPVGDDLVYESTARTRGGRKPGCRGSSECSRAPPGRCPSPGTH</sequence>
<name>A0ABV3E6M8_9ACTN</name>
<gene>
    <name evidence="2" type="ORF">AB0D65_14990</name>
</gene>
<proteinExistence type="predicted"/>
<protein>
    <submittedName>
        <fullName evidence="2">Uncharacterized protein</fullName>
    </submittedName>
</protein>
<evidence type="ECO:0000313" key="2">
    <source>
        <dbReference type="EMBL" id="MEU9352287.1"/>
    </source>
</evidence>
<organism evidence="2 3">
    <name type="scientific">Streptomyces griseoloalbus</name>
    <dbReference type="NCBI Taxonomy" id="67303"/>
    <lineage>
        <taxon>Bacteria</taxon>
        <taxon>Bacillati</taxon>
        <taxon>Actinomycetota</taxon>
        <taxon>Actinomycetes</taxon>
        <taxon>Kitasatosporales</taxon>
        <taxon>Streptomycetaceae</taxon>
        <taxon>Streptomyces</taxon>
    </lineage>
</organism>
<evidence type="ECO:0000256" key="1">
    <source>
        <dbReference type="SAM" id="MobiDB-lite"/>
    </source>
</evidence>
<evidence type="ECO:0000313" key="3">
    <source>
        <dbReference type="Proteomes" id="UP001551582"/>
    </source>
</evidence>
<dbReference type="Proteomes" id="UP001551582">
    <property type="component" value="Unassembled WGS sequence"/>
</dbReference>